<comment type="similarity">
    <text evidence="2">Belongs to the histone-like protein H-NS family.</text>
</comment>
<evidence type="ECO:0000256" key="3">
    <source>
        <dbReference type="ARBA" id="ARBA00022490"/>
    </source>
</evidence>
<proteinExistence type="inferred from homology"/>
<organism evidence="7 8">
    <name type="scientific">Belnapia mucosa</name>
    <dbReference type="NCBI Taxonomy" id="2804532"/>
    <lineage>
        <taxon>Bacteria</taxon>
        <taxon>Pseudomonadati</taxon>
        <taxon>Pseudomonadota</taxon>
        <taxon>Alphaproteobacteria</taxon>
        <taxon>Acetobacterales</taxon>
        <taxon>Roseomonadaceae</taxon>
        <taxon>Belnapia</taxon>
    </lineage>
</organism>
<feature type="region of interest" description="Disordered" evidence="5">
    <location>
        <begin position="90"/>
        <end position="127"/>
    </location>
</feature>
<keyword evidence="4" id="KW-0238">DNA-binding</keyword>
<evidence type="ECO:0000256" key="1">
    <source>
        <dbReference type="ARBA" id="ARBA00004453"/>
    </source>
</evidence>
<evidence type="ECO:0000313" key="8">
    <source>
        <dbReference type="Proteomes" id="UP000606490"/>
    </source>
</evidence>
<feature type="domain" description="DNA-binding protein H-NS-like C-terminal" evidence="6">
    <location>
        <begin position="110"/>
        <end position="153"/>
    </location>
</feature>
<dbReference type="InterPro" id="IPR027444">
    <property type="entry name" value="H-NS_C_dom"/>
</dbReference>
<dbReference type="EMBL" id="JAEUXJ010000053">
    <property type="protein sequence ID" value="MBL6459564.1"/>
    <property type="molecule type" value="Genomic_DNA"/>
</dbReference>
<feature type="compositionally biased region" description="Basic and acidic residues" evidence="5">
    <location>
        <begin position="104"/>
        <end position="120"/>
    </location>
</feature>
<evidence type="ECO:0000313" key="7">
    <source>
        <dbReference type="EMBL" id="MBL6459564.1"/>
    </source>
</evidence>
<protein>
    <submittedName>
        <fullName evidence="7">H-NS histone family protein</fullName>
    </submittedName>
</protein>
<keyword evidence="3" id="KW-0963">Cytoplasm</keyword>
<evidence type="ECO:0000256" key="5">
    <source>
        <dbReference type="SAM" id="MobiDB-lite"/>
    </source>
</evidence>
<evidence type="ECO:0000256" key="4">
    <source>
        <dbReference type="ARBA" id="ARBA00023125"/>
    </source>
</evidence>
<dbReference type="Gene3D" id="4.10.430.10">
    <property type="entry name" value="Histone-like protein H-NS, C-terminal domain"/>
    <property type="match status" value="1"/>
</dbReference>
<accession>A0ABS1VD11</accession>
<dbReference type="InterPro" id="IPR037150">
    <property type="entry name" value="H-NS_C_dom_sf"/>
</dbReference>
<feature type="region of interest" description="Disordered" evidence="5">
    <location>
        <begin position="1"/>
        <end position="35"/>
    </location>
</feature>
<dbReference type="Pfam" id="PF00816">
    <property type="entry name" value="Histone_HNS"/>
    <property type="match status" value="1"/>
</dbReference>
<gene>
    <name evidence="7" type="ORF">JMJ55_30100</name>
</gene>
<reference evidence="7 8" key="1">
    <citation type="submission" date="2021-01" db="EMBL/GenBank/DDBJ databases">
        <title>Belnapia mucosa sp. nov. and Belnapia arida sp. nov., isolated from the Tabernas Desert (Almeria, Spain).</title>
        <authorList>
            <person name="Molina-Menor E."/>
            <person name="Vidal-Verdu A."/>
            <person name="Calonge A."/>
            <person name="Satari L."/>
            <person name="Pereto Magraner J."/>
            <person name="Porcar Miralles M."/>
        </authorList>
    </citation>
    <scope>NUCLEOTIDE SEQUENCE [LARGE SCALE GENOMIC DNA]</scope>
    <source>
        <strain evidence="7 8">T6</strain>
    </source>
</reference>
<comment type="caution">
    <text evidence="7">The sequence shown here is derived from an EMBL/GenBank/DDBJ whole genome shotgun (WGS) entry which is preliminary data.</text>
</comment>
<comment type="subcellular location">
    <subcellularLocation>
        <location evidence="1">Cytoplasm</location>
        <location evidence="1">Nucleoid</location>
    </subcellularLocation>
</comment>
<dbReference type="Proteomes" id="UP000606490">
    <property type="component" value="Unassembled WGS sequence"/>
</dbReference>
<evidence type="ECO:0000256" key="2">
    <source>
        <dbReference type="ARBA" id="ARBA00010610"/>
    </source>
</evidence>
<evidence type="ECO:0000259" key="6">
    <source>
        <dbReference type="SMART" id="SM00528"/>
    </source>
</evidence>
<dbReference type="SUPFAM" id="SSF81273">
    <property type="entry name" value="H-NS histone-like proteins"/>
    <property type="match status" value="1"/>
</dbReference>
<name>A0ABS1VD11_9PROT</name>
<dbReference type="PANTHER" id="PTHR38097:SF2">
    <property type="entry name" value="DNA-BINDING PROTEIN STPA"/>
    <property type="match status" value="1"/>
</dbReference>
<keyword evidence="8" id="KW-1185">Reference proteome</keyword>
<sequence length="156" mass="17369">MAKASPGRPRTQQAQKFKAQDAPLETHGDESAEQPAFIRSLESLNIGELRRVIAFAEARIREREASEKAATRDELQKLAQERGFSMTDLFGELAPHSATKRGRKSGETGKSERAPVEAKYKGPNGELWSGRGRMPKWLHAAEAEGKTREIFLINPK</sequence>
<dbReference type="PANTHER" id="PTHR38097">
    <property type="match status" value="1"/>
</dbReference>
<dbReference type="SMART" id="SM00528">
    <property type="entry name" value="HNS"/>
    <property type="match status" value="1"/>
</dbReference>